<keyword evidence="2" id="KW-1185">Reference proteome</keyword>
<reference evidence="1" key="1">
    <citation type="submission" date="2022-05" db="EMBL/GenBank/DDBJ databases">
        <authorList>
            <person name="Okamura Y."/>
        </authorList>
    </citation>
    <scope>NUCLEOTIDE SEQUENCE</scope>
</reference>
<dbReference type="PANTHER" id="PTHR21439:SF0">
    <property type="entry name" value="PROTEIN OSCP1"/>
    <property type="match status" value="1"/>
</dbReference>
<evidence type="ECO:0000313" key="2">
    <source>
        <dbReference type="Proteomes" id="UP001152562"/>
    </source>
</evidence>
<evidence type="ECO:0000313" key="1">
    <source>
        <dbReference type="EMBL" id="CAH4030119.1"/>
    </source>
</evidence>
<dbReference type="Pfam" id="PF10188">
    <property type="entry name" value="Oscp1"/>
    <property type="match status" value="1"/>
</dbReference>
<sequence>MVYVIEQRLKMQKLPLNKSEKGKNRIQLQSEGLAAICISYLIHSRQIFSVLTEIVTVLLHPKLIEDLFLPQPVAPHAAIKQLISDISTSSIMRLDDYSTNKLWDLITMIFKWQISVGTNQNIFDITRRHLAGIAALMPMTFPKNIFKEAIHNFDTLIKKLSNDDYKDLINTIIFWFNEYHSKISVLLRLGLQNRDGSIKLPAMINIKFLKNLGENIYKHDKKTYIDDFEVNWCDDNEINCLLAPIESVSPNKIQGSFNNAVIKGSLLNNIEISHVNVFNNDLNFIPTIPRSTNEDLLEMLKNEA</sequence>
<organism evidence="1 2">
    <name type="scientific">Pieris brassicae</name>
    <name type="common">White butterfly</name>
    <name type="synonym">Large white butterfly</name>
    <dbReference type="NCBI Taxonomy" id="7116"/>
    <lineage>
        <taxon>Eukaryota</taxon>
        <taxon>Metazoa</taxon>
        <taxon>Ecdysozoa</taxon>
        <taxon>Arthropoda</taxon>
        <taxon>Hexapoda</taxon>
        <taxon>Insecta</taxon>
        <taxon>Pterygota</taxon>
        <taxon>Neoptera</taxon>
        <taxon>Endopterygota</taxon>
        <taxon>Lepidoptera</taxon>
        <taxon>Glossata</taxon>
        <taxon>Ditrysia</taxon>
        <taxon>Papilionoidea</taxon>
        <taxon>Pieridae</taxon>
        <taxon>Pierinae</taxon>
        <taxon>Pieris</taxon>
    </lineage>
</organism>
<protein>
    <submittedName>
        <fullName evidence="1">Uncharacterized protein</fullName>
    </submittedName>
</protein>
<dbReference type="InterPro" id="IPR019332">
    <property type="entry name" value="OSCP1"/>
</dbReference>
<gene>
    <name evidence="1" type="ORF">PIBRA_LOCUS6798</name>
</gene>
<dbReference type="GO" id="GO:0005886">
    <property type="term" value="C:plasma membrane"/>
    <property type="evidence" value="ECO:0007669"/>
    <property type="project" value="TreeGrafter"/>
</dbReference>
<name>A0A9P0XCU6_PIEBR</name>
<dbReference type="Proteomes" id="UP001152562">
    <property type="component" value="Unassembled WGS sequence"/>
</dbReference>
<accession>A0A9P0XCU6</accession>
<dbReference type="EMBL" id="CALOZG010000010">
    <property type="protein sequence ID" value="CAH4030119.1"/>
    <property type="molecule type" value="Genomic_DNA"/>
</dbReference>
<dbReference type="PANTHER" id="PTHR21439">
    <property type="entry name" value="OXIDORED-NITRO DOMAIN-CONTAINING PROTEIN"/>
    <property type="match status" value="1"/>
</dbReference>
<dbReference type="GO" id="GO:0005737">
    <property type="term" value="C:cytoplasm"/>
    <property type="evidence" value="ECO:0007669"/>
    <property type="project" value="TreeGrafter"/>
</dbReference>
<comment type="caution">
    <text evidence="1">The sequence shown here is derived from an EMBL/GenBank/DDBJ whole genome shotgun (WGS) entry which is preliminary data.</text>
</comment>
<dbReference type="AlphaFoldDB" id="A0A9P0XCU6"/>
<proteinExistence type="predicted"/>